<feature type="transmembrane region" description="Helical" evidence="1">
    <location>
        <begin position="6"/>
        <end position="29"/>
    </location>
</feature>
<dbReference type="AlphaFoldDB" id="A0A452Z7A0"/>
<reference evidence="3" key="2">
    <citation type="journal article" date="2017" name="Nat. Plants">
        <title>The Aegilops tauschii genome reveals multiple impacts of transposons.</title>
        <authorList>
            <person name="Zhao G."/>
            <person name="Zou C."/>
            <person name="Li K."/>
            <person name="Wang K."/>
            <person name="Li T."/>
            <person name="Gao L."/>
            <person name="Zhang X."/>
            <person name="Wang H."/>
            <person name="Yang Z."/>
            <person name="Liu X."/>
            <person name="Jiang W."/>
            <person name="Mao L."/>
            <person name="Kong X."/>
            <person name="Jiao Y."/>
            <person name="Jia J."/>
        </authorList>
    </citation>
    <scope>NUCLEOTIDE SEQUENCE [LARGE SCALE GENOMIC DNA]</scope>
    <source>
        <strain evidence="3">cv. AL8/78</strain>
    </source>
</reference>
<reference evidence="2" key="5">
    <citation type="journal article" date="2021" name="G3 (Bethesda)">
        <title>Aegilops tauschii genome assembly Aet v5.0 features greater sequence contiguity and improved annotation.</title>
        <authorList>
            <person name="Wang L."/>
            <person name="Zhu T."/>
            <person name="Rodriguez J.C."/>
            <person name="Deal K.R."/>
            <person name="Dubcovsky J."/>
            <person name="McGuire P.E."/>
            <person name="Lux T."/>
            <person name="Spannagl M."/>
            <person name="Mayer K.F.X."/>
            <person name="Baldrich P."/>
            <person name="Meyers B.C."/>
            <person name="Huo N."/>
            <person name="Gu Y.Q."/>
            <person name="Zhou H."/>
            <person name="Devos K.M."/>
            <person name="Bennetzen J.L."/>
            <person name="Unver T."/>
            <person name="Budak H."/>
            <person name="Gulick P.J."/>
            <person name="Galiba G."/>
            <person name="Kalapos B."/>
            <person name="Nelson D.R."/>
            <person name="Li P."/>
            <person name="You F.M."/>
            <person name="Luo M.C."/>
            <person name="Dvorak J."/>
        </authorList>
    </citation>
    <scope>NUCLEOTIDE SEQUENCE [LARGE SCALE GENOMIC DNA]</scope>
    <source>
        <strain evidence="2">cv. AL8/78</strain>
    </source>
</reference>
<evidence type="ECO:0000256" key="1">
    <source>
        <dbReference type="SAM" id="Phobius"/>
    </source>
</evidence>
<evidence type="ECO:0000313" key="3">
    <source>
        <dbReference type="Proteomes" id="UP000015105"/>
    </source>
</evidence>
<protein>
    <submittedName>
        <fullName evidence="2">Uncharacterized protein</fullName>
    </submittedName>
</protein>
<organism evidence="2 3">
    <name type="scientific">Aegilops tauschii subsp. strangulata</name>
    <name type="common">Goatgrass</name>
    <dbReference type="NCBI Taxonomy" id="200361"/>
    <lineage>
        <taxon>Eukaryota</taxon>
        <taxon>Viridiplantae</taxon>
        <taxon>Streptophyta</taxon>
        <taxon>Embryophyta</taxon>
        <taxon>Tracheophyta</taxon>
        <taxon>Spermatophyta</taxon>
        <taxon>Magnoliopsida</taxon>
        <taxon>Liliopsida</taxon>
        <taxon>Poales</taxon>
        <taxon>Poaceae</taxon>
        <taxon>BOP clade</taxon>
        <taxon>Pooideae</taxon>
        <taxon>Triticodae</taxon>
        <taxon>Triticeae</taxon>
        <taxon>Triticinae</taxon>
        <taxon>Aegilops</taxon>
    </lineage>
</organism>
<dbReference type="EnsemblPlants" id="AET1Gv20656700.6">
    <property type="protein sequence ID" value="AET1Gv20656700.6"/>
    <property type="gene ID" value="AET1Gv20656700"/>
</dbReference>
<keyword evidence="1" id="KW-0472">Membrane</keyword>
<reference evidence="3" key="1">
    <citation type="journal article" date="2014" name="Science">
        <title>Ancient hybridizations among the ancestral genomes of bread wheat.</title>
        <authorList>
            <consortium name="International Wheat Genome Sequencing Consortium,"/>
            <person name="Marcussen T."/>
            <person name="Sandve S.R."/>
            <person name="Heier L."/>
            <person name="Spannagl M."/>
            <person name="Pfeifer M."/>
            <person name="Jakobsen K.S."/>
            <person name="Wulff B.B."/>
            <person name="Steuernagel B."/>
            <person name="Mayer K.F."/>
            <person name="Olsen O.A."/>
        </authorList>
    </citation>
    <scope>NUCLEOTIDE SEQUENCE [LARGE SCALE GENOMIC DNA]</scope>
    <source>
        <strain evidence="3">cv. AL8/78</strain>
    </source>
</reference>
<evidence type="ECO:0000313" key="2">
    <source>
        <dbReference type="EnsemblPlants" id="AET1Gv20656700.6"/>
    </source>
</evidence>
<sequence>MVEVSASSVVILLQLQGFFFCFLFTLVVVAGGDVEAVKTC</sequence>
<dbReference type="Gramene" id="AET1Gv20656700.6">
    <property type="protein sequence ID" value="AET1Gv20656700.6"/>
    <property type="gene ID" value="AET1Gv20656700"/>
</dbReference>
<keyword evidence="1" id="KW-1133">Transmembrane helix</keyword>
<proteinExistence type="predicted"/>
<reference evidence="2" key="4">
    <citation type="submission" date="2019-03" db="UniProtKB">
        <authorList>
            <consortium name="EnsemblPlants"/>
        </authorList>
    </citation>
    <scope>IDENTIFICATION</scope>
</reference>
<reference evidence="2" key="3">
    <citation type="journal article" date="2017" name="Nature">
        <title>Genome sequence of the progenitor of the wheat D genome Aegilops tauschii.</title>
        <authorList>
            <person name="Luo M.C."/>
            <person name="Gu Y.Q."/>
            <person name="Puiu D."/>
            <person name="Wang H."/>
            <person name="Twardziok S.O."/>
            <person name="Deal K.R."/>
            <person name="Huo N."/>
            <person name="Zhu T."/>
            <person name="Wang L."/>
            <person name="Wang Y."/>
            <person name="McGuire P.E."/>
            <person name="Liu S."/>
            <person name="Long H."/>
            <person name="Ramasamy R.K."/>
            <person name="Rodriguez J.C."/>
            <person name="Van S.L."/>
            <person name="Yuan L."/>
            <person name="Wang Z."/>
            <person name="Xia Z."/>
            <person name="Xiao L."/>
            <person name="Anderson O.D."/>
            <person name="Ouyang S."/>
            <person name="Liang Y."/>
            <person name="Zimin A.V."/>
            <person name="Pertea G."/>
            <person name="Qi P."/>
            <person name="Bennetzen J.L."/>
            <person name="Dai X."/>
            <person name="Dawson M.W."/>
            <person name="Muller H.G."/>
            <person name="Kugler K."/>
            <person name="Rivarola-Duarte L."/>
            <person name="Spannagl M."/>
            <person name="Mayer K.F.X."/>
            <person name="Lu F.H."/>
            <person name="Bevan M.W."/>
            <person name="Leroy P."/>
            <person name="Li P."/>
            <person name="You F.M."/>
            <person name="Sun Q."/>
            <person name="Liu Z."/>
            <person name="Lyons E."/>
            <person name="Wicker T."/>
            <person name="Salzberg S.L."/>
            <person name="Devos K.M."/>
            <person name="Dvorak J."/>
        </authorList>
    </citation>
    <scope>NUCLEOTIDE SEQUENCE [LARGE SCALE GENOMIC DNA]</scope>
    <source>
        <strain evidence="2">cv. AL8/78</strain>
    </source>
</reference>
<keyword evidence="1" id="KW-0812">Transmembrane</keyword>
<accession>A0A452Z7A0</accession>
<dbReference type="Proteomes" id="UP000015105">
    <property type="component" value="Chromosome 1D"/>
</dbReference>
<name>A0A452Z7A0_AEGTS</name>
<keyword evidence="3" id="KW-1185">Reference proteome</keyword>